<protein>
    <recommendedName>
        <fullName evidence="4">Toxin CptA</fullName>
    </recommendedName>
</protein>
<feature type="transmembrane region" description="Helical" evidence="1">
    <location>
        <begin position="20"/>
        <end position="48"/>
    </location>
</feature>
<keyword evidence="1" id="KW-0472">Membrane</keyword>
<keyword evidence="1" id="KW-1133">Transmembrane helix</keyword>
<accession>A0A558B458</accession>
<name>A0A558B458_9GAMM</name>
<proteinExistence type="predicted"/>
<gene>
    <name evidence="2" type="ORF">FHK81_15350</name>
</gene>
<evidence type="ECO:0008006" key="4">
    <source>
        <dbReference type="Google" id="ProtNLM"/>
    </source>
</evidence>
<reference evidence="2 3" key="1">
    <citation type="submission" date="2019-07" db="EMBL/GenBank/DDBJ databases">
        <title>The pathways for chlorine oxyanion respiration interact through the shared metabolite chlorate.</title>
        <authorList>
            <person name="Barnum T.P."/>
            <person name="Cheng Y."/>
            <person name="Hill K.A."/>
            <person name="Lucas L.N."/>
            <person name="Carlson H.K."/>
            <person name="Coates J.D."/>
        </authorList>
    </citation>
    <scope>NUCLEOTIDE SEQUENCE [LARGE SCALE GENOMIC DNA]</scope>
    <source>
        <strain evidence="2">UCB</strain>
    </source>
</reference>
<comment type="caution">
    <text evidence="2">The sequence shown here is derived from an EMBL/GenBank/DDBJ whole genome shotgun (WGS) entry which is preliminary data.</text>
</comment>
<sequence length="152" mass="16246">MSSRIELRLSPSRAAGILAALPWLVLMVFSLVAALASSLWLLLLLAPAGIMAIRQFRRCGLLQGRGAIVALQSDADTLTCQLASGETRTVRICGSSSLGASFLALKLRPADTTSRTMFVLVLGASSLFGANAPETDFRRLRMWLRAGRPTTA</sequence>
<keyword evidence="1" id="KW-0812">Transmembrane</keyword>
<organism evidence="2 3">
    <name type="scientific">Marinobacter vinifirmus</name>
    <dbReference type="NCBI Taxonomy" id="355591"/>
    <lineage>
        <taxon>Bacteria</taxon>
        <taxon>Pseudomonadati</taxon>
        <taxon>Pseudomonadota</taxon>
        <taxon>Gammaproteobacteria</taxon>
        <taxon>Pseudomonadales</taxon>
        <taxon>Marinobacteraceae</taxon>
        <taxon>Marinobacter</taxon>
    </lineage>
</organism>
<evidence type="ECO:0000256" key="1">
    <source>
        <dbReference type="SAM" id="Phobius"/>
    </source>
</evidence>
<dbReference type="RefSeq" id="WP_273134726.1">
    <property type="nucleotide sequence ID" value="NZ_VMRX01000043.1"/>
</dbReference>
<dbReference type="AlphaFoldDB" id="A0A558B458"/>
<dbReference type="EMBL" id="VMRX01000043">
    <property type="protein sequence ID" value="TVT31302.1"/>
    <property type="molecule type" value="Genomic_DNA"/>
</dbReference>
<evidence type="ECO:0000313" key="3">
    <source>
        <dbReference type="Proteomes" id="UP000319142"/>
    </source>
</evidence>
<dbReference type="Proteomes" id="UP000319142">
    <property type="component" value="Unassembled WGS sequence"/>
</dbReference>
<evidence type="ECO:0000313" key="2">
    <source>
        <dbReference type="EMBL" id="TVT31302.1"/>
    </source>
</evidence>